<dbReference type="PANTHER" id="PTHR42791:SF1">
    <property type="entry name" value="N-ACETYLTRANSFERASE DOMAIN-CONTAINING PROTEIN"/>
    <property type="match status" value="1"/>
</dbReference>
<dbReference type="Pfam" id="PF00583">
    <property type="entry name" value="Acetyltransf_1"/>
    <property type="match status" value="1"/>
</dbReference>
<proteinExistence type="predicted"/>
<comment type="caution">
    <text evidence="2">The sequence shown here is derived from an EMBL/GenBank/DDBJ whole genome shotgun (WGS) entry which is preliminary data.</text>
</comment>
<dbReference type="RefSeq" id="WP_344024099.1">
    <property type="nucleotide sequence ID" value="NZ_BAAAJK010000018.1"/>
</dbReference>
<dbReference type="EMBL" id="BAAAJK010000018">
    <property type="protein sequence ID" value="GAA1392389.1"/>
    <property type="molecule type" value="Genomic_DNA"/>
</dbReference>
<evidence type="ECO:0000313" key="2">
    <source>
        <dbReference type="EMBL" id="GAA1392389.1"/>
    </source>
</evidence>
<dbReference type="PROSITE" id="PS51186">
    <property type="entry name" value="GNAT"/>
    <property type="match status" value="1"/>
</dbReference>
<dbReference type="InterPro" id="IPR052523">
    <property type="entry name" value="Trichothecene_AcTrans"/>
</dbReference>
<reference evidence="3" key="1">
    <citation type="journal article" date="2019" name="Int. J. Syst. Evol. Microbiol.">
        <title>The Global Catalogue of Microorganisms (GCM) 10K type strain sequencing project: providing services to taxonomists for standard genome sequencing and annotation.</title>
        <authorList>
            <consortium name="The Broad Institute Genomics Platform"/>
            <consortium name="The Broad Institute Genome Sequencing Center for Infectious Disease"/>
            <person name="Wu L."/>
            <person name="Ma J."/>
        </authorList>
    </citation>
    <scope>NUCLEOTIDE SEQUENCE [LARGE SCALE GENOMIC DNA]</scope>
    <source>
        <strain evidence="3">JCM 11896</strain>
    </source>
</reference>
<dbReference type="Gene3D" id="3.40.630.30">
    <property type="match status" value="1"/>
</dbReference>
<feature type="domain" description="N-acetyltransferase" evidence="1">
    <location>
        <begin position="60"/>
        <end position="197"/>
    </location>
</feature>
<protein>
    <recommendedName>
        <fullName evidence="1">N-acetyltransferase domain-containing protein</fullName>
    </recommendedName>
</protein>
<dbReference type="PANTHER" id="PTHR42791">
    <property type="entry name" value="GNAT FAMILY ACETYLTRANSFERASE"/>
    <property type="match status" value="1"/>
</dbReference>
<organism evidence="2 3">
    <name type="scientific">Pseudonocardia kongjuensis</name>
    <dbReference type="NCBI Taxonomy" id="102227"/>
    <lineage>
        <taxon>Bacteria</taxon>
        <taxon>Bacillati</taxon>
        <taxon>Actinomycetota</taxon>
        <taxon>Actinomycetes</taxon>
        <taxon>Pseudonocardiales</taxon>
        <taxon>Pseudonocardiaceae</taxon>
        <taxon>Pseudonocardia</taxon>
    </lineage>
</organism>
<dbReference type="InterPro" id="IPR000182">
    <property type="entry name" value="GNAT_dom"/>
</dbReference>
<evidence type="ECO:0000259" key="1">
    <source>
        <dbReference type="PROSITE" id="PS51186"/>
    </source>
</evidence>
<dbReference type="Proteomes" id="UP001501414">
    <property type="component" value="Unassembled WGS sequence"/>
</dbReference>
<accession>A0ABP4ING8</accession>
<sequence length="197" mass="21113">MRTAREATPADLDGCADVLSDAFADYPFTRHTIAADDHLRRLRGCHELLIREVGLPHGQVHVVDGPDGIDAVAVWTVPGPAVEEALTRSAPRLAELAGDRAAVATDVEDALARLRPSGEFWFLAPVGVRPSRQGLGYGRAVLTPGLAAADAARRAAFLETSSPVNVDIYRRLGFAVTAELDLPHGGPRTWAMVRPPR</sequence>
<gene>
    <name evidence="2" type="ORF">GCM10009613_36940</name>
</gene>
<dbReference type="SUPFAM" id="SSF55729">
    <property type="entry name" value="Acyl-CoA N-acyltransferases (Nat)"/>
    <property type="match status" value="1"/>
</dbReference>
<dbReference type="InterPro" id="IPR016181">
    <property type="entry name" value="Acyl_CoA_acyltransferase"/>
</dbReference>
<evidence type="ECO:0000313" key="3">
    <source>
        <dbReference type="Proteomes" id="UP001501414"/>
    </source>
</evidence>
<keyword evidence="3" id="KW-1185">Reference proteome</keyword>
<name>A0ABP4ING8_9PSEU</name>